<keyword evidence="1" id="KW-0732">Signal</keyword>
<dbReference type="EMBL" id="JAGETZ010000008">
    <property type="protein sequence ID" value="MBO2010756.1"/>
    <property type="molecule type" value="Genomic_DNA"/>
</dbReference>
<feature type="chain" id="PRO_5046149495" evidence="1">
    <location>
        <begin position="19"/>
        <end position="597"/>
    </location>
</feature>
<evidence type="ECO:0000313" key="2">
    <source>
        <dbReference type="EMBL" id="MBO2010756.1"/>
    </source>
</evidence>
<dbReference type="PANTHER" id="PTHR33361:SF16">
    <property type="entry name" value="DUF885 DOMAIN-CONTAINING PROTEIN"/>
    <property type="match status" value="1"/>
</dbReference>
<protein>
    <submittedName>
        <fullName evidence="2">DUF885 domain-containing protein</fullName>
    </submittedName>
</protein>
<dbReference type="PANTHER" id="PTHR33361">
    <property type="entry name" value="GLR0591 PROTEIN"/>
    <property type="match status" value="1"/>
</dbReference>
<comment type="caution">
    <text evidence="2">The sequence shown here is derived from an EMBL/GenBank/DDBJ whole genome shotgun (WGS) entry which is preliminary data.</text>
</comment>
<proteinExistence type="predicted"/>
<dbReference type="RefSeq" id="WP_208176385.1">
    <property type="nucleotide sequence ID" value="NZ_JAGETZ010000008.1"/>
</dbReference>
<accession>A0ABS3QHM8</accession>
<reference evidence="2 3" key="1">
    <citation type="submission" date="2021-03" db="EMBL/GenBank/DDBJ databases">
        <authorList>
            <person name="Kim M.K."/>
        </authorList>
    </citation>
    <scope>NUCLEOTIDE SEQUENCE [LARGE SCALE GENOMIC DNA]</scope>
    <source>
        <strain evidence="2 3">BT442</strain>
    </source>
</reference>
<dbReference type="Proteomes" id="UP000664369">
    <property type="component" value="Unassembled WGS sequence"/>
</dbReference>
<keyword evidence="3" id="KW-1185">Reference proteome</keyword>
<organism evidence="2 3">
    <name type="scientific">Hymenobacter negativus</name>
    <dbReference type="NCBI Taxonomy" id="2795026"/>
    <lineage>
        <taxon>Bacteria</taxon>
        <taxon>Pseudomonadati</taxon>
        <taxon>Bacteroidota</taxon>
        <taxon>Cytophagia</taxon>
        <taxon>Cytophagales</taxon>
        <taxon>Hymenobacteraceae</taxon>
        <taxon>Hymenobacter</taxon>
    </lineage>
</organism>
<dbReference type="Pfam" id="PF05960">
    <property type="entry name" value="DUF885"/>
    <property type="match status" value="1"/>
</dbReference>
<sequence length="597" mass="66887">MKHLLLVVLSFVAPAVHAQAAKKAAAPAGAPSVPLATLFERYHDRTNRLFPLRATVQGDNRFNDKLPNDQTRVYRDTLRAFYTHYSNALRRVNRAALTPNDQLSYDILRYELDQELAAFRFNNWMMPFNQFYGLPTSLPQLGSGKGAQPFNTVKDYDNWLARMRSFPAWTDSAIANFQHGERSGIVLPKALVTKMIAQLKAVASADPTTSLFFAPVANFPKTFTPADKARLTPLYQSAIRRDVLNQYRKLTDFLEVEYLPKARTTSGINALPQGAARYAYAVQVGTTTARTPAQIYETGLAEVARIRAEMDTAKNRTGFKGDLKGYFNYVNTDPKFRPFKTEAEVINAFRAIQGRVEVTIPTLFSRGPKALFEVRATEAYRAASASAQYNRGAPDGSRPGIFYVPILDATKYNTVANPAMETLFLHEALPGHHFQASMQQENTALPKFRRFGGYSACSEGWGLYCESLGKSLGLYTDPNQYMGHLGAEMHRALRLVTDVGLHTGKLTREQAIQYMMDNEVISEQGATAEVERYMAIPGQALSYKTGQLKLTELRDRYRQQLGAKFDLRAFHDELLSVGQMPLAVLETHMDAWAARIK</sequence>
<evidence type="ECO:0000313" key="3">
    <source>
        <dbReference type="Proteomes" id="UP000664369"/>
    </source>
</evidence>
<gene>
    <name evidence="2" type="ORF">J4E00_16965</name>
</gene>
<name>A0ABS3QHM8_9BACT</name>
<dbReference type="InterPro" id="IPR010281">
    <property type="entry name" value="DUF885"/>
</dbReference>
<evidence type="ECO:0000256" key="1">
    <source>
        <dbReference type="SAM" id="SignalP"/>
    </source>
</evidence>
<feature type="signal peptide" evidence="1">
    <location>
        <begin position="1"/>
        <end position="18"/>
    </location>
</feature>